<dbReference type="CDD" id="cd00093">
    <property type="entry name" value="HTH_XRE"/>
    <property type="match status" value="1"/>
</dbReference>
<evidence type="ECO:0000313" key="3">
    <source>
        <dbReference type="EMBL" id="SKC57016.1"/>
    </source>
</evidence>
<dbReference type="PANTHER" id="PTHR46558:SF11">
    <property type="entry name" value="HTH-TYPE TRANSCRIPTIONAL REGULATOR XRE"/>
    <property type="match status" value="1"/>
</dbReference>
<dbReference type="GO" id="GO:0003677">
    <property type="term" value="F:DNA binding"/>
    <property type="evidence" value="ECO:0007669"/>
    <property type="project" value="UniProtKB-KW"/>
</dbReference>
<evidence type="ECO:0000259" key="2">
    <source>
        <dbReference type="PROSITE" id="PS50943"/>
    </source>
</evidence>
<gene>
    <name evidence="3" type="ORF">SAMN02194393_01512</name>
</gene>
<keyword evidence="1" id="KW-0238">DNA-binding</keyword>
<dbReference type="EMBL" id="FUZT01000003">
    <property type="protein sequence ID" value="SKC57016.1"/>
    <property type="molecule type" value="Genomic_DNA"/>
</dbReference>
<protein>
    <submittedName>
        <fullName evidence="3">Predicted transcriptional regulator with C-terminal CBS domains</fullName>
    </submittedName>
</protein>
<dbReference type="PANTHER" id="PTHR46558">
    <property type="entry name" value="TRACRIPTIONAL REGULATORY PROTEIN-RELATED-RELATED"/>
    <property type="match status" value="1"/>
</dbReference>
<reference evidence="3 4" key="1">
    <citation type="submission" date="2017-02" db="EMBL/GenBank/DDBJ databases">
        <authorList>
            <person name="Peterson S.W."/>
        </authorList>
    </citation>
    <scope>NUCLEOTIDE SEQUENCE [LARGE SCALE GENOMIC DNA]</scope>
    <source>
        <strain evidence="3 4">M1</strain>
    </source>
</reference>
<dbReference type="STRING" id="36842.SAMN02194393_01512"/>
<dbReference type="OrthoDB" id="1928139at2"/>
<dbReference type="RefSeq" id="WP_079490567.1">
    <property type="nucleotide sequence ID" value="NZ_FUZT01000003.1"/>
</dbReference>
<dbReference type="InterPro" id="IPR001387">
    <property type="entry name" value="Cro/C1-type_HTH"/>
</dbReference>
<evidence type="ECO:0000256" key="1">
    <source>
        <dbReference type="ARBA" id="ARBA00023125"/>
    </source>
</evidence>
<sequence length="135" mass="15604">MGSIGKRILDLRKQLNLSQKELAERTGITEATLSRYENNLREPKAEIITKISDVLECSTDYLLGRTDNKKDYTKCNNSKTIVYKRIEEKIIERLSDEGIIEKNQPINQYIADKVVKYGIEATIEILKLEKNKVEK</sequence>
<dbReference type="SMART" id="SM00530">
    <property type="entry name" value="HTH_XRE"/>
    <property type="match status" value="1"/>
</dbReference>
<keyword evidence="4" id="KW-1185">Reference proteome</keyword>
<dbReference type="PROSITE" id="PS50943">
    <property type="entry name" value="HTH_CROC1"/>
    <property type="match status" value="1"/>
</dbReference>
<organism evidence="3 4">
    <name type="scientific">Maledivibacter halophilus</name>
    <dbReference type="NCBI Taxonomy" id="36842"/>
    <lineage>
        <taxon>Bacteria</taxon>
        <taxon>Bacillati</taxon>
        <taxon>Bacillota</taxon>
        <taxon>Clostridia</taxon>
        <taxon>Peptostreptococcales</taxon>
        <taxon>Caminicellaceae</taxon>
        <taxon>Maledivibacter</taxon>
    </lineage>
</organism>
<feature type="domain" description="HTH cro/C1-type" evidence="2">
    <location>
        <begin position="8"/>
        <end position="62"/>
    </location>
</feature>
<dbReference type="AlphaFoldDB" id="A0A1T5K044"/>
<dbReference type="Proteomes" id="UP000190285">
    <property type="component" value="Unassembled WGS sequence"/>
</dbReference>
<dbReference type="InterPro" id="IPR010982">
    <property type="entry name" value="Lambda_DNA-bd_dom_sf"/>
</dbReference>
<proteinExistence type="predicted"/>
<evidence type="ECO:0000313" key="4">
    <source>
        <dbReference type="Proteomes" id="UP000190285"/>
    </source>
</evidence>
<dbReference type="Gene3D" id="1.10.260.40">
    <property type="entry name" value="lambda repressor-like DNA-binding domains"/>
    <property type="match status" value="1"/>
</dbReference>
<dbReference type="Pfam" id="PF01381">
    <property type="entry name" value="HTH_3"/>
    <property type="match status" value="1"/>
</dbReference>
<accession>A0A1T5K044</accession>
<name>A0A1T5K044_9FIRM</name>
<dbReference type="SUPFAM" id="SSF47413">
    <property type="entry name" value="lambda repressor-like DNA-binding domains"/>
    <property type="match status" value="1"/>
</dbReference>